<evidence type="ECO:0000256" key="4">
    <source>
        <dbReference type="ARBA" id="ARBA00022448"/>
    </source>
</evidence>
<keyword evidence="10" id="KW-0998">Cell outer membrane</keyword>
<evidence type="ECO:0000313" key="16">
    <source>
        <dbReference type="EMBL" id="MFD1805839.1"/>
    </source>
</evidence>
<evidence type="ECO:0000256" key="9">
    <source>
        <dbReference type="ARBA" id="ARBA00023136"/>
    </source>
</evidence>
<dbReference type="Pfam" id="PF13018">
    <property type="entry name" value="ESPR"/>
    <property type="match status" value="1"/>
</dbReference>
<feature type="domain" description="Trimeric autotransporter adhesin YadA-like C-terminal membrane anchor" evidence="12">
    <location>
        <begin position="2699"/>
        <end position="2758"/>
    </location>
</feature>
<organism evidence="16 17">
    <name type="scientific">Pasteurella oralis</name>
    <dbReference type="NCBI Taxonomy" id="1071947"/>
    <lineage>
        <taxon>Bacteria</taxon>
        <taxon>Pseudomonadati</taxon>
        <taxon>Pseudomonadota</taxon>
        <taxon>Gammaproteobacteria</taxon>
        <taxon>Pasteurellales</taxon>
        <taxon>Pasteurellaceae</taxon>
        <taxon>Pasteurella</taxon>
    </lineage>
</organism>
<feature type="compositionally biased region" description="Basic and acidic residues" evidence="11">
    <location>
        <begin position="2102"/>
        <end position="2115"/>
    </location>
</feature>
<evidence type="ECO:0000256" key="7">
    <source>
        <dbReference type="ARBA" id="ARBA00022729"/>
    </source>
</evidence>
<feature type="region of interest" description="Disordered" evidence="11">
    <location>
        <begin position="1265"/>
        <end position="1285"/>
    </location>
</feature>
<keyword evidence="4" id="KW-0813">Transport</keyword>
<evidence type="ECO:0000259" key="12">
    <source>
        <dbReference type="Pfam" id="PF03895"/>
    </source>
</evidence>
<feature type="domain" description="Trimeric autotransporter adhesin YadA-like stalk" evidence="14">
    <location>
        <begin position="2261"/>
        <end position="2293"/>
    </location>
</feature>
<feature type="region of interest" description="Disordered" evidence="11">
    <location>
        <begin position="2077"/>
        <end position="2115"/>
    </location>
</feature>
<dbReference type="Pfam" id="PF05658">
    <property type="entry name" value="YadA_head"/>
    <property type="match status" value="10"/>
</dbReference>
<dbReference type="SUPFAM" id="SSF101967">
    <property type="entry name" value="Adhesin YadA, collagen-binding domain"/>
    <property type="match status" value="8"/>
</dbReference>
<evidence type="ECO:0000256" key="2">
    <source>
        <dbReference type="ARBA" id="ARBA00004442"/>
    </source>
</evidence>
<feature type="domain" description="Trimeric autotransporter adhesin YadA-like stalk" evidence="14">
    <location>
        <begin position="699"/>
        <end position="735"/>
    </location>
</feature>
<feature type="domain" description="Trimeric autotransporter adhesin YadA-like head" evidence="13">
    <location>
        <begin position="354"/>
        <end position="378"/>
    </location>
</feature>
<comment type="subcellular location">
    <subcellularLocation>
        <location evidence="2">Cell outer membrane</location>
    </subcellularLocation>
    <subcellularLocation>
        <location evidence="1">Cell surface</location>
    </subcellularLocation>
</comment>
<dbReference type="Pfam" id="PF03895">
    <property type="entry name" value="YadA_anchor"/>
    <property type="match status" value="1"/>
</dbReference>
<feature type="domain" description="Trimeric autotransporter adhesin YadA-like head" evidence="13">
    <location>
        <begin position="273"/>
        <end position="296"/>
    </location>
</feature>
<evidence type="ECO:0000256" key="3">
    <source>
        <dbReference type="ARBA" id="ARBA00005848"/>
    </source>
</evidence>
<dbReference type="CDD" id="cd12820">
    <property type="entry name" value="LbR_YadA-like"/>
    <property type="match status" value="3"/>
</dbReference>
<feature type="domain" description="Trimeric autotransporter adhesin YadA-like head" evidence="13">
    <location>
        <begin position="461"/>
        <end position="487"/>
    </location>
</feature>
<accession>A0ABW4NT76</accession>
<evidence type="ECO:0000259" key="14">
    <source>
        <dbReference type="Pfam" id="PF05662"/>
    </source>
</evidence>
<dbReference type="InterPro" id="IPR024973">
    <property type="entry name" value="ESPR"/>
</dbReference>
<feature type="domain" description="Trimeric autotransporter adhesin YadA-like head" evidence="13">
    <location>
        <begin position="493"/>
        <end position="515"/>
    </location>
</feature>
<keyword evidence="5" id="KW-1134">Transmembrane beta strand</keyword>
<dbReference type="Proteomes" id="UP001597420">
    <property type="component" value="Unassembled WGS sequence"/>
</dbReference>
<dbReference type="InterPro" id="IPR008635">
    <property type="entry name" value="Coiled_stalk_dom"/>
</dbReference>
<keyword evidence="6" id="KW-0812">Transmembrane</keyword>
<comment type="similarity">
    <text evidence="3">Belongs to the autotransporter-2 (AT-2) (TC 1.B.40) family.</text>
</comment>
<keyword evidence="17" id="KW-1185">Reference proteome</keyword>
<dbReference type="Pfam" id="PF05662">
    <property type="entry name" value="YadA_stalk"/>
    <property type="match status" value="7"/>
</dbReference>
<dbReference type="Gene3D" id="2.20.70.140">
    <property type="match status" value="4"/>
</dbReference>
<dbReference type="InterPro" id="IPR008640">
    <property type="entry name" value="Adhesin_Head_dom"/>
</dbReference>
<dbReference type="EMBL" id="JBHUFP010000005">
    <property type="protein sequence ID" value="MFD1805839.1"/>
    <property type="molecule type" value="Genomic_DNA"/>
</dbReference>
<dbReference type="InterPro" id="IPR045584">
    <property type="entry name" value="Pilin-like"/>
</dbReference>
<dbReference type="Gene3D" id="3.30.1300.30">
    <property type="entry name" value="GSPII I/J protein-like"/>
    <property type="match status" value="1"/>
</dbReference>
<evidence type="ECO:0000256" key="5">
    <source>
        <dbReference type="ARBA" id="ARBA00022452"/>
    </source>
</evidence>
<protein>
    <submittedName>
        <fullName evidence="16">YadA-like family protein</fullName>
    </submittedName>
</protein>
<dbReference type="Gene3D" id="6.20.50.100">
    <property type="match status" value="1"/>
</dbReference>
<feature type="domain" description="Trimeric autotransporter adhesin YadA-like head" evidence="13">
    <location>
        <begin position="819"/>
        <end position="844"/>
    </location>
</feature>
<feature type="domain" description="Trimeric autotransporter adhesin YadA-like head" evidence="13">
    <location>
        <begin position="422"/>
        <end position="443"/>
    </location>
</feature>
<dbReference type="InterPro" id="IPR005594">
    <property type="entry name" value="YadA_C"/>
</dbReference>
<feature type="domain" description="ESPR" evidence="15">
    <location>
        <begin position="1"/>
        <end position="31"/>
    </location>
</feature>
<reference evidence="17" key="1">
    <citation type="journal article" date="2019" name="Int. J. Syst. Evol. Microbiol.">
        <title>The Global Catalogue of Microorganisms (GCM) 10K type strain sequencing project: providing services to taxonomists for standard genome sequencing and annotation.</title>
        <authorList>
            <consortium name="The Broad Institute Genomics Platform"/>
            <consortium name="The Broad Institute Genome Sequencing Center for Infectious Disease"/>
            <person name="Wu L."/>
            <person name="Ma J."/>
        </authorList>
    </citation>
    <scope>NUCLEOTIDE SEQUENCE [LARGE SCALE GENOMIC DNA]</scope>
    <source>
        <strain evidence="17">CCM 7950</strain>
    </source>
</reference>
<feature type="domain" description="Trimeric autotransporter adhesin YadA-like stalk" evidence="14">
    <location>
        <begin position="769"/>
        <end position="802"/>
    </location>
</feature>
<feature type="domain" description="Trimeric autotransporter adhesin YadA-like head" evidence="13">
    <location>
        <begin position="886"/>
        <end position="907"/>
    </location>
</feature>
<gene>
    <name evidence="16" type="ORF">ACFSAV_05515</name>
</gene>
<feature type="domain" description="Trimeric autotransporter adhesin YadA-like stalk" evidence="14">
    <location>
        <begin position="2367"/>
        <end position="2411"/>
    </location>
</feature>
<evidence type="ECO:0000256" key="8">
    <source>
        <dbReference type="ARBA" id="ARBA00022927"/>
    </source>
</evidence>
<proteinExistence type="inferred from homology"/>
<evidence type="ECO:0000313" key="17">
    <source>
        <dbReference type="Proteomes" id="UP001597420"/>
    </source>
</evidence>
<keyword evidence="9" id="KW-0472">Membrane</keyword>
<evidence type="ECO:0000256" key="6">
    <source>
        <dbReference type="ARBA" id="ARBA00022692"/>
    </source>
</evidence>
<dbReference type="SUPFAM" id="SSF54523">
    <property type="entry name" value="Pili subunits"/>
    <property type="match status" value="1"/>
</dbReference>
<dbReference type="RefSeq" id="WP_379097154.1">
    <property type="nucleotide sequence ID" value="NZ_JBHUFP010000005.1"/>
</dbReference>
<sequence>MNKVYRVIWSHVTNTFIAVSELATSKGKVKSYSVIPSNQQSQVNTSIPSSFKLSTIAVLSLLTFSPASVMAQDVTADNLTVNGTSTFTGAATFNNTATFNNIVTVGNVVATTLTVGGKTVATADDLKDKIDQTALNNALSSKAEQSTVNDLTTKVNAKAEQSAVDALTTKVDAKAAQSTVDALTTKVDTKADKAEVDTLKNTKADKSVVDTLTGTVNQKANQTEVNQLKADKADKAAFDKLSTLVASIGVTEGTPYTGIKYFRTKSTLDDAVAQGQDSIAIGPKAKAEGQSAVAAGHDSTANAKESIAIGHKSYAVKTANKGIAIGEYARVGSKQDGDVVYDGASSYVLGPKDGESSVAIGDNAVSRGESSIAIGKNAITSNKDAKTQIAKNNIALGTNAQAIASDNSIALGNAARTNKDSDSSIAIGDGAETKAAHSLAVGTTSKALAEAALALGKVSEAKGASSIAMGNTSKADGGNSVAIGSNSKTLQSNTIALGSSASALPDRTISIGLNAGKGQEADATGTKHSQINIGENSGEGVIGQLNIGIGAHSGKNVVGKHNIALGTYAGTNLTNSEETSGANVSIGHEANKYDQLTAVQKSTVVGAQTKAASRSTALGAEATALGLDAVAIGITSKAEGNKSVAIGANSTADSNNVALGATSKAVAKDGSGYLTGKKSSLVVSVGHQDGATDQHILRRLVNVADGVDEQDAATVAQLKKVTEKVTSDLQAQFNALNHAPTASEIKYDTLKPNPASGAENKITLKDKTRISNVAPAELDTDAVNLGQVNQIVTKNKAHYFSVNDAGVAPVPGNRDNDGATAKLSMAIGQNAAAKAERSVAIGNYTTVNGEGSIGLGTYYKGSADLDDGVARESETTVTKPTKNVKYGIAIGAGTTTDGNNSIAIGSLAATSDKDPGANVDRAIAIGYNAVSSAEKANAIGDRAVANSAKGNAFGSQALSGNESATAIGTESKAEGINAYALGTKSHAKGLNSIAFGTNQTVTGENSGSIGYAGSEDDTPEAKKVKTIVSGSGTYSLGNTNGTITAAESGIFGNSNEIKAKENTRIVGNKNTIGAIEEKPHVPGTPPAAPVNDLKDIYVTGYNNKISSDKKLAKDLSGLFVYGHGNSIAQLPDPDSQEEFTLTNSSVIGANNILNTKGENYFVLGNKVTATLENSVYLGSESAYVVAGNSTSGMNAYNDMANGLNKSGHSFAGGTPVGVVTVGAVGKERRVQNVAAGLVTEASTDAINGSQLFALTRPLRFAGDNSTLTNQDGKPNGDANVVSRSSNQAIDITGGETDTNKLTAKTDKNIGVIVTDSNSMEIRLAKTLSNLTEATFGTGNDKTTINKDGVTIVNNGKDNVSLTDTGLSNGNNKITNVKAGEADTDAVNVKQLKDLKAAGFGLTGEDGQTVQQELGTAIKVTGDDNVKTKVVTESGTKKLEIALENQVALGGAAKNGNPAADGKLTLKNQAGTDKVVLDGANGSVGLTGADGATATITVKNGSPAVDGTANTTKPRITYGNEEVATLNDGLKFGANAGTVHNAKLNTQVDVKGAVANTDWAQFDLGKNIMTKVENNTITIALAKALSGLTSAEFGDPTSTNKDGVVINKDGITIKNNGKPDVSLTDSGLDNGNNQIKNVASGLTKTDGSVTTSLAEAVKTNGVNVGDLKTAIDNITAGNNPNGGNNPLGGFGLKDKDGNIFKQNLGETAQITGDSNVNTKVIDGQNGTKALEVSLANQLTLGKAPDVNMPNAKGEAGKVTLKDDKGTDRVVVDGSEGTISLTGQPDQAGGTAPAAKIKVGMGNADLAGSPNDSTAPAKNKTRITYEIPAAQGGQPTVEELATLNDGLKFGANDGAVHNAKLNTRVDVKGAETNTTWANFDAGQNIMTQIQGNTITVALAKALAGLDSATFGNPTNKDATVINKDGVTITNGDKSVSLTEKGLDNGGNQIVNVDSGLKDKNGANVKLKDATGDVLTNGVNVGDLKNAINDVTSATNGGFGLKDKAGNEFKQDLGTTAQITGDSNINTKVIDVPNSNDKALEISLANDITLGKDGKNGANGVDGSLGVNGKDGASVVLNGKDGSIGLTGPRGKDGTDGKSATISVKEGKPGVDGKDGDTKTRIVYETKDKNGQPVTEEVATLNDGMKFVGNDGKEVTRKLNETLSIKGGVDATTLADTTKVSSSNLGVKTNADGTGLEIVMKERPEFSGLVVNGKDGQDAAIKFAKEGKQGMSIAAKQDADGNTTGLTIKKQDGTDGVTFENDGRITNVTAGTAPTDAVNVSQLEKGIAKATTKVEAGKNMEVTPKTNPDGSTTYTVATKDDVSFTTVTTGNTVMNNDGVKVGDNVALTNTGLTAGDVSLTTNGINAGNKKVTGVADGDISPTSKDAVNGSQLHAVKETAEAGWHLTANGNDSSNVKPRNTVDLNNTDGNIVITKTNTTDKHNVTFGLADNINVKDSVVVGPKGADGKPSEGAVVINAKDGANGKDGISIVGKDGNDAVSISGKDGVGKIGLTGPAGADGKNAHAIIGVKDSVKGLDGNDGKDGNSKTRIVYTKPDGTEEQVATMNDGLVFAADSGTEHKAKLGTTVKVKGDDKNIETEVAGDTIRVKLKDNIDVKGVTVREKFTVETGATINMGNNVINGVADGEVSATSKQAVNGSQLHKVQQQVTNNANAINKLGDHINKVDKDLRAGVAGATAVAFLQRPNEAGKSLVSLGVGHYKSESAVAVGYARNSDNNKISIKLGGGVNSRGDVNLGGSIGYQW</sequence>
<dbReference type="Gene3D" id="2.150.10.10">
    <property type="entry name" value="Serralysin-like metalloprotease, C-terminal"/>
    <property type="match status" value="6"/>
</dbReference>
<comment type="caution">
    <text evidence="16">The sequence shown here is derived from an EMBL/GenBank/DDBJ whole genome shotgun (WGS) entry which is preliminary data.</text>
</comment>
<evidence type="ECO:0000259" key="13">
    <source>
        <dbReference type="Pfam" id="PF05658"/>
    </source>
</evidence>
<keyword evidence="7" id="KW-0732">Signal</keyword>
<feature type="domain" description="Trimeric autotransporter adhesin YadA-like head" evidence="13">
    <location>
        <begin position="624"/>
        <end position="650"/>
    </location>
</feature>
<evidence type="ECO:0000259" key="15">
    <source>
        <dbReference type="Pfam" id="PF13018"/>
    </source>
</evidence>
<feature type="domain" description="Trimeric autotransporter adhesin YadA-like stalk" evidence="14">
    <location>
        <begin position="1372"/>
        <end position="1397"/>
    </location>
</feature>
<dbReference type="Gene3D" id="6.10.250.2040">
    <property type="match status" value="2"/>
</dbReference>
<name>A0ABW4NT76_9PAST</name>
<feature type="domain" description="Trimeric autotransporter adhesin YadA-like head" evidence="13">
    <location>
        <begin position="921"/>
        <end position="943"/>
    </location>
</feature>
<keyword evidence="8" id="KW-0653">Protein transport</keyword>
<dbReference type="Gene3D" id="1.20.5.170">
    <property type="match status" value="1"/>
</dbReference>
<evidence type="ECO:0000256" key="10">
    <source>
        <dbReference type="ARBA" id="ARBA00023237"/>
    </source>
</evidence>
<evidence type="ECO:0000256" key="11">
    <source>
        <dbReference type="SAM" id="MobiDB-lite"/>
    </source>
</evidence>
<feature type="domain" description="Trimeric autotransporter adhesin YadA-like head" evidence="13">
    <location>
        <begin position="973"/>
        <end position="998"/>
    </location>
</feature>
<feature type="domain" description="Trimeric autotransporter adhesin YadA-like stalk" evidence="14">
    <location>
        <begin position="2635"/>
        <end position="2675"/>
    </location>
</feature>
<evidence type="ECO:0000256" key="1">
    <source>
        <dbReference type="ARBA" id="ARBA00004241"/>
    </source>
</evidence>
<feature type="domain" description="Trimeric autotransporter adhesin YadA-like stalk" evidence="14">
    <location>
        <begin position="1229"/>
        <end position="1271"/>
    </location>
</feature>
<dbReference type="InterPro" id="IPR011049">
    <property type="entry name" value="Serralysin-like_metalloprot_C"/>
</dbReference>